<evidence type="ECO:0000313" key="25">
    <source>
        <dbReference type="Proteomes" id="UP000283310"/>
    </source>
</evidence>
<keyword evidence="7 9" id="KW-0139">CF(1)</keyword>
<dbReference type="EMBL" id="WCLA01000027">
    <property type="protein sequence ID" value="KAB5326191.1"/>
    <property type="molecule type" value="Genomic_DNA"/>
</dbReference>
<comment type="function">
    <text evidence="1">Produces ATP from ADP in the presence of a proton gradient across the membrane.</text>
</comment>
<comment type="caution">
    <text evidence="14">The sequence shown here is derived from an EMBL/GenBank/DDBJ whole genome shotgun (WGS) entry which is preliminary data.</text>
</comment>
<dbReference type="PANTHER" id="PTHR13822:SF10">
    <property type="entry name" value="ATP SYNTHASE EPSILON CHAIN, CHLOROPLASTIC"/>
    <property type="match status" value="1"/>
</dbReference>
<dbReference type="GO" id="GO:0012505">
    <property type="term" value="C:endomembrane system"/>
    <property type="evidence" value="ECO:0007669"/>
    <property type="project" value="UniProtKB-SubCell"/>
</dbReference>
<comment type="subunit">
    <text evidence="9">F-type ATPases have 2 components, CF(1) - the catalytic core - and CF(0) - the membrane proton channel. CF(1) has five subunits: alpha(3), beta(3), gamma(1), delta(1), epsilon(1). CF(0) has three main subunits: a, b and c.</text>
</comment>
<accession>A0A108TCZ8</accession>
<evidence type="ECO:0000313" key="27">
    <source>
        <dbReference type="Proteomes" id="UP000284161"/>
    </source>
</evidence>
<evidence type="ECO:0000313" key="18">
    <source>
        <dbReference type="EMBL" id="RGW35648.1"/>
    </source>
</evidence>
<dbReference type="GO" id="GO:0046933">
    <property type="term" value="F:proton-transporting ATP synthase activity, rotational mechanism"/>
    <property type="evidence" value="ECO:0007669"/>
    <property type="project" value="InterPro"/>
</dbReference>
<reference evidence="32 33" key="4">
    <citation type="journal article" date="2019" name="Nat. Med.">
        <title>A library of human gut bacterial isolates paired with longitudinal multiomics data enables mechanistic microbiome research.</title>
        <authorList>
            <person name="Poyet M."/>
            <person name="Groussin M."/>
            <person name="Gibbons S.M."/>
            <person name="Avila-Pacheco J."/>
            <person name="Jiang X."/>
            <person name="Kearney S.M."/>
            <person name="Perrotta A.R."/>
            <person name="Berdy B."/>
            <person name="Zhao S."/>
            <person name="Lieberman T.D."/>
            <person name="Swanson P.K."/>
            <person name="Smith M."/>
            <person name="Roesemann S."/>
            <person name="Alexander J.E."/>
            <person name="Rich S.A."/>
            <person name="Livny J."/>
            <person name="Vlamakis H."/>
            <person name="Clish C."/>
            <person name="Bullock K."/>
            <person name="Deik A."/>
            <person name="Scott J."/>
            <person name="Pierce K.A."/>
            <person name="Xavier R.J."/>
            <person name="Alm E.J."/>
        </authorList>
    </citation>
    <scope>NUCLEOTIDE SEQUENCE [LARGE SCALE GENOMIC DNA]</scope>
    <source>
        <strain evidence="11 33">BIOML-A17</strain>
        <strain evidence="13 32">BIOML-A2</strain>
        <strain evidence="12 34">BIOML-A6</strain>
    </source>
</reference>
<feature type="domain" description="ATP synthase F1 complex delta/epsilon subunit N-terminal" evidence="10">
    <location>
        <begin position="4"/>
        <end position="80"/>
    </location>
</feature>
<evidence type="ECO:0000256" key="5">
    <source>
        <dbReference type="ARBA" id="ARBA00023065"/>
    </source>
</evidence>
<dbReference type="Pfam" id="PF02823">
    <property type="entry name" value="ATP-synt_DE_N"/>
    <property type="match status" value="1"/>
</dbReference>
<evidence type="ECO:0000313" key="19">
    <source>
        <dbReference type="EMBL" id="RGW95087.1"/>
    </source>
</evidence>
<evidence type="ECO:0000313" key="31">
    <source>
        <dbReference type="Proteomes" id="UP000285305"/>
    </source>
</evidence>
<dbReference type="GO" id="GO:0045259">
    <property type="term" value="C:proton-transporting ATP synthase complex"/>
    <property type="evidence" value="ECO:0007669"/>
    <property type="project" value="UniProtKB-KW"/>
</dbReference>
<dbReference type="InterPro" id="IPR036771">
    <property type="entry name" value="ATPsynth_dsu/esu_N"/>
</dbReference>
<comment type="similarity">
    <text evidence="3 9">Belongs to the ATPase epsilon chain family.</text>
</comment>
<dbReference type="Proteomes" id="UP000283310">
    <property type="component" value="Unassembled WGS sequence"/>
</dbReference>
<keyword evidence="4 9" id="KW-0813">Transport</keyword>
<evidence type="ECO:0000313" key="13">
    <source>
        <dbReference type="EMBL" id="KAB5326191.1"/>
    </source>
</evidence>
<dbReference type="Proteomes" id="UP000056419">
    <property type="component" value="Unassembled WGS sequence"/>
</dbReference>
<dbReference type="RefSeq" id="WP_005653906.1">
    <property type="nucleotide sequence ID" value="NZ_BAABYC010000001.1"/>
</dbReference>
<evidence type="ECO:0000313" key="22">
    <source>
        <dbReference type="EMBL" id="RHM19766.1"/>
    </source>
</evidence>
<evidence type="ECO:0000313" key="33">
    <source>
        <dbReference type="Proteomes" id="UP000440773"/>
    </source>
</evidence>
<evidence type="ECO:0000313" key="12">
    <source>
        <dbReference type="EMBL" id="KAB5315385.1"/>
    </source>
</evidence>
<name>A0A108TCZ8_BACSE</name>
<evidence type="ECO:0000256" key="8">
    <source>
        <dbReference type="ARBA" id="ARBA00023310"/>
    </source>
</evidence>
<proteinExistence type="inferred from homology"/>
<evidence type="ECO:0000313" key="11">
    <source>
        <dbReference type="EMBL" id="KAB5280856.1"/>
    </source>
</evidence>
<evidence type="ECO:0000256" key="6">
    <source>
        <dbReference type="ARBA" id="ARBA00023136"/>
    </source>
</evidence>
<dbReference type="EMBL" id="WCLE01000008">
    <property type="protein sequence ID" value="KAB5315385.1"/>
    <property type="molecule type" value="Genomic_DNA"/>
</dbReference>
<dbReference type="EMBL" id="QRUB01000013">
    <property type="protein sequence ID" value="RGR26985.1"/>
    <property type="molecule type" value="Genomic_DNA"/>
</dbReference>
<dbReference type="STRING" id="46506.AA415_00137"/>
<sequence length="81" mass="8656">MKGLHLDIVSPEKEIFTGEVDSVTLPGTLGSFTILVQHAPIVSSLKAGTLAYVTKDGEERALDIHGGFVEMNSNRVSVCID</sequence>
<keyword evidence="5 9" id="KW-0406">Ion transport</keyword>
<dbReference type="AlphaFoldDB" id="A0A108TCZ8"/>
<evidence type="ECO:0000313" key="16">
    <source>
        <dbReference type="EMBL" id="RGR13962.1"/>
    </source>
</evidence>
<reference evidence="14" key="2">
    <citation type="submission" date="2016-01" db="EMBL/GenBank/DDBJ databases">
        <authorList>
            <person name="McClelland M."/>
            <person name="Jain A."/>
            <person name="Saraogi P."/>
            <person name="Mendelson R."/>
            <person name="Westerman R."/>
            <person name="SanMiguel P."/>
            <person name="Csonka L."/>
        </authorList>
    </citation>
    <scope>NUCLEOTIDE SEQUENCE</scope>
    <source>
        <strain evidence="14">CL09T03C01</strain>
    </source>
</reference>
<evidence type="ECO:0000256" key="1">
    <source>
        <dbReference type="ARBA" id="ARBA00003543"/>
    </source>
</evidence>
<gene>
    <name evidence="14" type="primary">atpC</name>
    <name evidence="14" type="ORF">AA415_00137</name>
    <name evidence="21" type="ORF">DW668_12490</name>
    <name evidence="20" type="ORF">DW853_06620</name>
    <name evidence="19" type="ORF">DWV41_13775</name>
    <name evidence="18" type="ORF">DWV77_03575</name>
    <name evidence="17" type="ORF">DWY58_12620</name>
    <name evidence="16" type="ORF">DWY65_08690</name>
    <name evidence="22" type="ORF">DWZ78_06530</name>
    <name evidence="15" type="ORF">DXC34_09700</name>
    <name evidence="13" type="ORF">F9950_12635</name>
    <name evidence="12" type="ORF">F9958_05565</name>
    <name evidence="11" type="ORF">F9962_11030</name>
</gene>
<reference evidence="24 25" key="3">
    <citation type="submission" date="2018-08" db="EMBL/GenBank/DDBJ databases">
        <title>A genome reference for cultivated species of the human gut microbiota.</title>
        <authorList>
            <person name="Zou Y."/>
            <person name="Xue W."/>
            <person name="Luo G."/>
        </authorList>
    </citation>
    <scope>NUCLEOTIDE SEQUENCE [LARGE SCALE GENOMIC DNA]</scope>
    <source>
        <strain evidence="19 29">AF05-4</strain>
        <strain evidence="18 30">AF12-7</strain>
        <strain evidence="17 27">AF25-6</strain>
        <strain evidence="16 25">AF26-20BH</strain>
        <strain evidence="22 28">AF35-20</strain>
        <strain evidence="21 26">AM25-16</strain>
        <strain evidence="20 31">AM36-9BH</strain>
        <strain evidence="15 24">TF03-6</strain>
    </source>
</reference>
<dbReference type="Proteomes" id="UP000467334">
    <property type="component" value="Unassembled WGS sequence"/>
</dbReference>
<dbReference type="PANTHER" id="PTHR13822">
    <property type="entry name" value="ATP SYNTHASE DELTA/EPSILON CHAIN"/>
    <property type="match status" value="1"/>
</dbReference>
<dbReference type="EMBL" id="QSBD01000025">
    <property type="protein sequence ID" value="RGW95087.1"/>
    <property type="molecule type" value="Genomic_DNA"/>
</dbReference>
<organism evidence="14 23">
    <name type="scientific">Bacteroides stercoris</name>
    <dbReference type="NCBI Taxonomy" id="46506"/>
    <lineage>
        <taxon>Bacteria</taxon>
        <taxon>Pseudomonadati</taxon>
        <taxon>Bacteroidota</taxon>
        <taxon>Bacteroidia</taxon>
        <taxon>Bacteroidales</taxon>
        <taxon>Bacteroidaceae</taxon>
        <taxon>Bacteroides</taxon>
    </lineage>
</organism>
<evidence type="ECO:0000256" key="4">
    <source>
        <dbReference type="ARBA" id="ARBA00022448"/>
    </source>
</evidence>
<evidence type="ECO:0000313" key="21">
    <source>
        <dbReference type="EMBL" id="RHF73300.1"/>
    </source>
</evidence>
<evidence type="ECO:0000313" key="24">
    <source>
        <dbReference type="Proteomes" id="UP000261223"/>
    </source>
</evidence>
<reference evidence="14 23" key="1">
    <citation type="journal article" date="2016" name="BMC Genomics">
        <title>Type VI secretion systems of human gut Bacteroidales segregate into three genetic architectures, two of which are contained on mobile genetic elements.</title>
        <authorList>
            <person name="Coyne M.J."/>
            <person name="Roelofs K.G."/>
            <person name="Comstock L.E."/>
        </authorList>
    </citation>
    <scope>NUCLEOTIDE SEQUENCE [LARGE SCALE GENOMIC DNA]</scope>
    <source>
        <strain evidence="14 23">CL09T03C01</strain>
    </source>
</reference>
<evidence type="ECO:0000256" key="7">
    <source>
        <dbReference type="ARBA" id="ARBA00023196"/>
    </source>
</evidence>
<dbReference type="Proteomes" id="UP000431177">
    <property type="component" value="Unassembled WGS sequence"/>
</dbReference>
<evidence type="ECO:0000313" key="30">
    <source>
        <dbReference type="Proteomes" id="UP000285150"/>
    </source>
</evidence>
<evidence type="ECO:0000313" key="17">
    <source>
        <dbReference type="EMBL" id="RGR26985.1"/>
    </source>
</evidence>
<dbReference type="Proteomes" id="UP000283762">
    <property type="component" value="Unassembled WGS sequence"/>
</dbReference>
<dbReference type="Proteomes" id="UP000261223">
    <property type="component" value="Unassembled WGS sequence"/>
</dbReference>
<evidence type="ECO:0000313" key="14">
    <source>
        <dbReference type="EMBL" id="KWR57603.1"/>
    </source>
</evidence>
<dbReference type="CDD" id="cd12152">
    <property type="entry name" value="F1-ATPase_delta"/>
    <property type="match status" value="1"/>
</dbReference>
<dbReference type="Proteomes" id="UP000285305">
    <property type="component" value="Unassembled WGS sequence"/>
</dbReference>
<dbReference type="EMBL" id="LRGC01000001">
    <property type="protein sequence ID" value="KWR57603.1"/>
    <property type="molecule type" value="Genomic_DNA"/>
</dbReference>
<dbReference type="SUPFAM" id="SSF51344">
    <property type="entry name" value="Epsilon subunit of F1F0-ATP synthase N-terminal domain"/>
    <property type="match status" value="1"/>
</dbReference>
<evidence type="ECO:0000313" key="32">
    <source>
        <dbReference type="Proteomes" id="UP000431177"/>
    </source>
</evidence>
<dbReference type="GO" id="GO:0016787">
    <property type="term" value="F:hydrolase activity"/>
    <property type="evidence" value="ECO:0007669"/>
    <property type="project" value="UniProtKB-KW"/>
</dbReference>
<evidence type="ECO:0000256" key="9">
    <source>
        <dbReference type="RuleBase" id="RU003656"/>
    </source>
</evidence>
<dbReference type="Proteomes" id="UP000284777">
    <property type="component" value="Unassembled WGS sequence"/>
</dbReference>
<dbReference type="InterPro" id="IPR020546">
    <property type="entry name" value="ATP_synth_F1_dsu/esu_N"/>
</dbReference>
<dbReference type="EMBL" id="QRPN01000005">
    <property type="protein sequence ID" value="RHM19766.1"/>
    <property type="molecule type" value="Genomic_DNA"/>
</dbReference>
<comment type="subcellular location">
    <subcellularLocation>
        <location evidence="2">Endomembrane system</location>
        <topology evidence="2">Peripheral membrane protein</topology>
    </subcellularLocation>
</comment>
<dbReference type="EMBL" id="QSSV01000011">
    <property type="protein sequence ID" value="RGM12908.1"/>
    <property type="molecule type" value="Genomic_DNA"/>
</dbReference>
<evidence type="ECO:0000313" key="28">
    <source>
        <dbReference type="Proteomes" id="UP000284604"/>
    </source>
</evidence>
<dbReference type="PATRIC" id="fig|46506.5.peg.148"/>
<dbReference type="NCBIfam" id="TIGR01216">
    <property type="entry name" value="ATP_synt_epsi"/>
    <property type="match status" value="1"/>
</dbReference>
<protein>
    <submittedName>
        <fullName evidence="11">ATP synthase F1 subunit epsilon</fullName>
        <ecNumber evidence="15">3.6.3.14</ecNumber>
    </submittedName>
    <submittedName>
        <fullName evidence="14">ATP synthase epsilon chain</fullName>
    </submittedName>
</protein>
<dbReference type="Proteomes" id="UP000284161">
    <property type="component" value="Unassembled WGS sequence"/>
</dbReference>
<evidence type="ECO:0000256" key="3">
    <source>
        <dbReference type="ARBA" id="ARBA00005712"/>
    </source>
</evidence>
<dbReference type="GeneID" id="31796713"/>
<evidence type="ECO:0000259" key="10">
    <source>
        <dbReference type="Pfam" id="PF02823"/>
    </source>
</evidence>
<evidence type="ECO:0000313" key="34">
    <source>
        <dbReference type="Proteomes" id="UP000467334"/>
    </source>
</evidence>
<dbReference type="Proteomes" id="UP000285150">
    <property type="component" value="Unassembled WGS sequence"/>
</dbReference>
<keyword evidence="6" id="KW-0472">Membrane</keyword>
<dbReference type="EMBL" id="WCLP01000027">
    <property type="protein sequence ID" value="KAB5280856.1"/>
    <property type="molecule type" value="Genomic_DNA"/>
</dbReference>
<evidence type="ECO:0000313" key="26">
    <source>
        <dbReference type="Proteomes" id="UP000283762"/>
    </source>
</evidence>
<evidence type="ECO:0000313" key="20">
    <source>
        <dbReference type="EMBL" id="RHC30701.1"/>
    </source>
</evidence>
<dbReference type="InterPro" id="IPR001469">
    <property type="entry name" value="ATP_synth_F1_dsu/esu"/>
</dbReference>
<dbReference type="EMBL" id="QSHQ01000009">
    <property type="protein sequence ID" value="RHC30701.1"/>
    <property type="molecule type" value="Genomic_DNA"/>
</dbReference>
<evidence type="ECO:0000313" key="15">
    <source>
        <dbReference type="EMBL" id="RGM12908.1"/>
    </source>
</evidence>
<keyword evidence="8 9" id="KW-0066">ATP synthesis</keyword>
<dbReference type="Proteomes" id="UP000440773">
    <property type="component" value="Unassembled WGS sequence"/>
</dbReference>
<evidence type="ECO:0000313" key="23">
    <source>
        <dbReference type="Proteomes" id="UP000056419"/>
    </source>
</evidence>
<dbReference type="Proteomes" id="UP000284604">
    <property type="component" value="Unassembled WGS sequence"/>
</dbReference>
<keyword evidence="23" id="KW-1185">Reference proteome</keyword>
<dbReference type="EMBL" id="QRTW01000012">
    <property type="protein sequence ID" value="RGR13962.1"/>
    <property type="molecule type" value="Genomic_DNA"/>
</dbReference>
<dbReference type="EMBL" id="QRHJ01000037">
    <property type="protein sequence ID" value="RHF73300.1"/>
    <property type="molecule type" value="Genomic_DNA"/>
</dbReference>
<dbReference type="EC" id="3.6.3.14" evidence="15"/>
<keyword evidence="15" id="KW-0378">Hydrolase</keyword>
<evidence type="ECO:0000256" key="2">
    <source>
        <dbReference type="ARBA" id="ARBA00004184"/>
    </source>
</evidence>
<dbReference type="EMBL" id="QSAF01000003">
    <property type="protein sequence ID" value="RGW35648.1"/>
    <property type="molecule type" value="Genomic_DNA"/>
</dbReference>
<evidence type="ECO:0000313" key="29">
    <source>
        <dbReference type="Proteomes" id="UP000284777"/>
    </source>
</evidence>
<dbReference type="Gene3D" id="2.60.15.10">
    <property type="entry name" value="F0F1 ATP synthase delta/epsilon subunit, N-terminal"/>
    <property type="match status" value="1"/>
</dbReference>